<accession>A0A0E9R0M9</accession>
<evidence type="ECO:0000313" key="1">
    <source>
        <dbReference type="EMBL" id="JAH21868.1"/>
    </source>
</evidence>
<dbReference type="EMBL" id="GBXM01102842">
    <property type="protein sequence ID" value="JAH05735.1"/>
    <property type="molecule type" value="Transcribed_RNA"/>
</dbReference>
<reference evidence="1" key="1">
    <citation type="submission" date="2014-11" db="EMBL/GenBank/DDBJ databases">
        <authorList>
            <person name="Amaro Gonzalez C."/>
        </authorList>
    </citation>
    <scope>NUCLEOTIDE SEQUENCE</scope>
</reference>
<reference evidence="1" key="2">
    <citation type="journal article" date="2015" name="Fish Shellfish Immunol.">
        <title>Early steps in the European eel (Anguilla anguilla)-Vibrio vulnificus interaction in the gills: Role of the RtxA13 toxin.</title>
        <authorList>
            <person name="Callol A."/>
            <person name="Pajuelo D."/>
            <person name="Ebbesson L."/>
            <person name="Teles M."/>
            <person name="MacKenzie S."/>
            <person name="Amaro C."/>
        </authorList>
    </citation>
    <scope>NUCLEOTIDE SEQUENCE</scope>
</reference>
<proteinExistence type="predicted"/>
<sequence>MSSPFLSPHFGKRYNSTMNTSHLKVLFGHSLQWFSVV</sequence>
<dbReference type="AlphaFoldDB" id="A0A0E9R0M9"/>
<protein>
    <submittedName>
        <fullName evidence="1">Uncharacterized protein</fullName>
    </submittedName>
</protein>
<dbReference type="EMBL" id="GBXM01086709">
    <property type="protein sequence ID" value="JAH21868.1"/>
    <property type="molecule type" value="Transcribed_RNA"/>
</dbReference>
<organism evidence="1">
    <name type="scientific">Anguilla anguilla</name>
    <name type="common">European freshwater eel</name>
    <name type="synonym">Muraena anguilla</name>
    <dbReference type="NCBI Taxonomy" id="7936"/>
    <lineage>
        <taxon>Eukaryota</taxon>
        <taxon>Metazoa</taxon>
        <taxon>Chordata</taxon>
        <taxon>Craniata</taxon>
        <taxon>Vertebrata</taxon>
        <taxon>Euteleostomi</taxon>
        <taxon>Actinopterygii</taxon>
        <taxon>Neopterygii</taxon>
        <taxon>Teleostei</taxon>
        <taxon>Anguilliformes</taxon>
        <taxon>Anguillidae</taxon>
        <taxon>Anguilla</taxon>
    </lineage>
</organism>
<name>A0A0E9R0M9_ANGAN</name>